<keyword evidence="1" id="KW-1133">Transmembrane helix</keyword>
<evidence type="ECO:0000313" key="3">
    <source>
        <dbReference type="Proteomes" id="UP000198634"/>
    </source>
</evidence>
<dbReference type="Proteomes" id="UP000198634">
    <property type="component" value="Unassembled WGS sequence"/>
</dbReference>
<dbReference type="STRING" id="657014.SAMN04488092_114109"/>
<accession>A0A1H9JDQ6</accession>
<sequence>MFLELIATFIAGVAGAGIVMLLNKGLSGRLPRWLVPVGAGAAMIAATISNEYSWYGRTTANLPGGIVVAQTVESKAIYRPWTYAWPFVERFMAVDLASLRSNPSVPGQRIVDLLFFGRWAPVNKLPVLIDCAGQRQAQLIDGAEFDATGAVTDADWAPVAADNPAFKIVCEAT</sequence>
<feature type="transmembrane region" description="Helical" evidence="1">
    <location>
        <begin position="6"/>
        <end position="23"/>
    </location>
</feature>
<proteinExistence type="predicted"/>
<evidence type="ECO:0000313" key="2">
    <source>
        <dbReference type="EMBL" id="SEQ84725.1"/>
    </source>
</evidence>
<dbReference type="AlphaFoldDB" id="A0A1H9JDQ6"/>
<protein>
    <submittedName>
        <fullName evidence="2">Uncharacterized protein</fullName>
    </submittedName>
</protein>
<keyword evidence="3" id="KW-1185">Reference proteome</keyword>
<reference evidence="2 3" key="1">
    <citation type="submission" date="2016-10" db="EMBL/GenBank/DDBJ databases">
        <authorList>
            <person name="de Groot N.N."/>
        </authorList>
    </citation>
    <scope>NUCLEOTIDE SEQUENCE [LARGE SCALE GENOMIC DNA]</scope>
    <source>
        <strain evidence="2 3">DSM 22007</strain>
    </source>
</reference>
<dbReference type="OrthoDB" id="8601734at2"/>
<keyword evidence="1" id="KW-0812">Transmembrane</keyword>
<gene>
    <name evidence="2" type="ORF">SAMN04488092_114109</name>
</gene>
<name>A0A1H9JDQ6_9RHOB</name>
<dbReference type="RefSeq" id="WP_090270835.1">
    <property type="nucleotide sequence ID" value="NZ_FOEP01000014.1"/>
</dbReference>
<organism evidence="2 3">
    <name type="scientific">Thalassovita taeanensis</name>
    <dbReference type="NCBI Taxonomy" id="657014"/>
    <lineage>
        <taxon>Bacteria</taxon>
        <taxon>Pseudomonadati</taxon>
        <taxon>Pseudomonadota</taxon>
        <taxon>Alphaproteobacteria</taxon>
        <taxon>Rhodobacterales</taxon>
        <taxon>Roseobacteraceae</taxon>
        <taxon>Thalassovita</taxon>
    </lineage>
</organism>
<evidence type="ECO:0000256" key="1">
    <source>
        <dbReference type="SAM" id="Phobius"/>
    </source>
</evidence>
<keyword evidence="1" id="KW-0472">Membrane</keyword>
<dbReference type="EMBL" id="FOEP01000014">
    <property type="protein sequence ID" value="SEQ84725.1"/>
    <property type="molecule type" value="Genomic_DNA"/>
</dbReference>